<evidence type="ECO:0000313" key="2">
    <source>
        <dbReference type="Proteomes" id="UP000663124"/>
    </source>
</evidence>
<gene>
    <name evidence="1" type="ORF">Lepto782_07100</name>
</gene>
<organism evidence="1 2">
    <name type="scientific">Leptospira interrogans serovar Canicola</name>
    <dbReference type="NCBI Taxonomy" id="211880"/>
    <lineage>
        <taxon>Bacteria</taxon>
        <taxon>Pseudomonadati</taxon>
        <taxon>Spirochaetota</taxon>
        <taxon>Spirochaetia</taxon>
        <taxon>Leptospirales</taxon>
        <taxon>Leptospiraceae</taxon>
        <taxon>Leptospira</taxon>
    </lineage>
</organism>
<proteinExistence type="predicted"/>
<evidence type="ECO:0000313" key="1">
    <source>
        <dbReference type="EMBL" id="QOI42053.1"/>
    </source>
</evidence>
<dbReference type="EMBL" id="CP043884">
    <property type="protein sequence ID" value="QOI42053.1"/>
    <property type="molecule type" value="Genomic_DNA"/>
</dbReference>
<reference evidence="1" key="1">
    <citation type="submission" date="2019-09" db="EMBL/GenBank/DDBJ databases">
        <title>Comparative Genomics of Leptospira interrogans Reveals Genome Plasticity - A Common Adaptive Strategy for Survival in Various Hosts.</title>
        <authorList>
            <person name="Ramli S.R."/>
            <person name="Bunk B."/>
            <person name="Goris M."/>
            <person name="Bhuju S."/>
            <person name="Jarek M."/>
            <person name="Sproer C."/>
            <person name="Mustakim S."/>
            <person name="Strommenger B."/>
            <person name="Pessler F."/>
        </authorList>
    </citation>
    <scope>NUCLEOTIDE SEQUENCE</scope>
    <source>
        <strain evidence="1">782</strain>
    </source>
</reference>
<name>A0AAQ0AYA2_LEPIR</name>
<dbReference type="AlphaFoldDB" id="A0AAQ0AYA2"/>
<protein>
    <submittedName>
        <fullName evidence="1">Uncharacterized protein</fullName>
    </submittedName>
</protein>
<accession>A0AAQ0AYA2</accession>
<sequence length="61" mass="7188">MITICCFIKTQKYGNETDCSLIDSFLFGYLKSFCKIYTLHFRFSSGLKRNQLKQFVNNFVS</sequence>
<dbReference type="Proteomes" id="UP000663124">
    <property type="component" value="Chromosome 1"/>
</dbReference>